<dbReference type="RefSeq" id="WP_115325114.1">
    <property type="nucleotide sequence ID" value="NZ_UHFA01000002.1"/>
</dbReference>
<evidence type="ECO:0000256" key="2">
    <source>
        <dbReference type="SAM" id="SignalP"/>
    </source>
</evidence>
<accession>A0A380JHU7</accession>
<keyword evidence="5" id="KW-1185">Reference proteome</keyword>
<evidence type="ECO:0000313" key="5">
    <source>
        <dbReference type="Proteomes" id="UP000254082"/>
    </source>
</evidence>
<name>A0A380JHU7_STRDO</name>
<dbReference type="Proteomes" id="UP000254082">
    <property type="component" value="Unassembled WGS sequence"/>
</dbReference>
<reference evidence="4 5" key="1">
    <citation type="submission" date="2018-06" db="EMBL/GenBank/DDBJ databases">
        <authorList>
            <consortium name="Pathogen Informatics"/>
            <person name="Doyle S."/>
        </authorList>
    </citation>
    <scope>NUCLEOTIDE SEQUENCE [LARGE SCALE GENOMIC DNA]</scope>
    <source>
        <strain evidence="5">NCTC 11391</strain>
    </source>
</reference>
<dbReference type="OrthoDB" id="9775197at2"/>
<dbReference type="AlphaFoldDB" id="A0A380JHU7"/>
<keyword evidence="1 2" id="KW-0732">Signal</keyword>
<sequence length="282" mass="31706">MRKLSKSLALGALFFLVALVLASCSSRSNFATETDQWQTYSKEKTIKIGFDATFVPMGFEEKNGKYTGFDVDLANAVFKKYGIKVEWQAIDWDMKETELKNGTIDLIWNGYSVTDERKKELAFTEPYMVNQQVVVTKKSPGISSIAMMAGKSLGAQAGSSGYDAFESQPDLLKNKVKDKKAVQYSTFTQALIDLQAGRIDGLLIDRVYANYYLEQEGKLDQYHIMPAGYEAESFAVGARKSDKTLVKKINQAFKELYQAGQFQKISKKWFGEDVATKQVKNK</sequence>
<protein>
    <submittedName>
        <fullName evidence="4">Amino acid ABC transporter substrate-binding protein</fullName>
    </submittedName>
</protein>
<evidence type="ECO:0000256" key="1">
    <source>
        <dbReference type="ARBA" id="ARBA00022729"/>
    </source>
</evidence>
<feature type="chain" id="PRO_5038422622" evidence="2">
    <location>
        <begin position="32"/>
        <end position="282"/>
    </location>
</feature>
<dbReference type="Gene3D" id="3.40.190.10">
    <property type="entry name" value="Periplasmic binding protein-like II"/>
    <property type="match status" value="2"/>
</dbReference>
<dbReference type="EMBL" id="UHFA01000002">
    <property type="protein sequence ID" value="SUN36693.1"/>
    <property type="molecule type" value="Genomic_DNA"/>
</dbReference>
<dbReference type="SMART" id="SM00062">
    <property type="entry name" value="PBPb"/>
    <property type="match status" value="1"/>
</dbReference>
<feature type="signal peptide" evidence="2">
    <location>
        <begin position="1"/>
        <end position="31"/>
    </location>
</feature>
<organism evidence="4 5">
    <name type="scientific">Streptococcus downei MFe28</name>
    <dbReference type="NCBI Taxonomy" id="764290"/>
    <lineage>
        <taxon>Bacteria</taxon>
        <taxon>Bacillati</taxon>
        <taxon>Bacillota</taxon>
        <taxon>Bacilli</taxon>
        <taxon>Lactobacillales</taxon>
        <taxon>Streptococcaceae</taxon>
        <taxon>Streptococcus</taxon>
    </lineage>
</organism>
<dbReference type="PROSITE" id="PS51257">
    <property type="entry name" value="PROKAR_LIPOPROTEIN"/>
    <property type="match status" value="1"/>
</dbReference>
<dbReference type="InterPro" id="IPR001638">
    <property type="entry name" value="Solute-binding_3/MltF_N"/>
</dbReference>
<dbReference type="PANTHER" id="PTHR35936">
    <property type="entry name" value="MEMBRANE-BOUND LYTIC MUREIN TRANSGLYCOSYLASE F"/>
    <property type="match status" value="1"/>
</dbReference>
<dbReference type="PANTHER" id="PTHR35936:SF34">
    <property type="entry name" value="ABC TRANSPORTER EXTRACELLULAR-BINDING PROTEIN YCKB-RELATED"/>
    <property type="match status" value="1"/>
</dbReference>
<dbReference type="Pfam" id="PF00497">
    <property type="entry name" value="SBP_bac_3"/>
    <property type="match status" value="1"/>
</dbReference>
<proteinExistence type="predicted"/>
<gene>
    <name evidence="4" type="primary">fliY</name>
    <name evidence="4" type="ORF">NCTC11391_01688</name>
</gene>
<feature type="domain" description="Solute-binding protein family 3/N-terminal" evidence="3">
    <location>
        <begin position="45"/>
        <end position="273"/>
    </location>
</feature>
<dbReference type="SUPFAM" id="SSF53850">
    <property type="entry name" value="Periplasmic binding protein-like II"/>
    <property type="match status" value="1"/>
</dbReference>
<evidence type="ECO:0000313" key="4">
    <source>
        <dbReference type="EMBL" id="SUN36693.1"/>
    </source>
</evidence>
<dbReference type="CDD" id="cd00996">
    <property type="entry name" value="PBP2_AatB_like"/>
    <property type="match status" value="1"/>
</dbReference>
<evidence type="ECO:0000259" key="3">
    <source>
        <dbReference type="SMART" id="SM00062"/>
    </source>
</evidence>